<evidence type="ECO:0000256" key="3">
    <source>
        <dbReference type="ARBA" id="ARBA00022475"/>
    </source>
</evidence>
<dbReference type="GO" id="GO:0005886">
    <property type="term" value="C:plasma membrane"/>
    <property type="evidence" value="ECO:0007669"/>
    <property type="project" value="UniProtKB-SubCell"/>
</dbReference>
<feature type="region of interest" description="Disordered" evidence="7">
    <location>
        <begin position="1"/>
        <end position="21"/>
    </location>
</feature>
<comment type="similarity">
    <text evidence="2">Belongs to the UPF0410 family.</text>
</comment>
<keyword evidence="3" id="KW-1003">Cell membrane</keyword>
<evidence type="ECO:0000313" key="9">
    <source>
        <dbReference type="EMBL" id="MBL0407692.1"/>
    </source>
</evidence>
<dbReference type="AlphaFoldDB" id="A0A936ZCL1"/>
<dbReference type="InterPro" id="IPR007341">
    <property type="entry name" value="Transgly_assoc"/>
</dbReference>
<dbReference type="EMBL" id="JAEQMY010000103">
    <property type="protein sequence ID" value="MBL0407692.1"/>
    <property type="molecule type" value="Genomic_DNA"/>
</dbReference>
<sequence>MTKKPNRSRTQNKPTDAPGFRSPVRISIDHEAHAALNKRAIAAQVGVGVLAGWIASWLVGGSGLLQYVITGLAGSLIGGFLLERLSIDLRISNPLAHRIAAATLGAMIIVIVARLIG</sequence>
<reference evidence="9" key="1">
    <citation type="submission" date="2021-01" db="EMBL/GenBank/DDBJ databases">
        <title>Microvirga sp.</title>
        <authorList>
            <person name="Kim M.K."/>
        </authorList>
    </citation>
    <scope>NUCLEOTIDE SEQUENCE</scope>
    <source>
        <strain evidence="9">5420S-16</strain>
    </source>
</reference>
<dbReference type="RefSeq" id="WP_202065165.1">
    <property type="nucleotide sequence ID" value="NZ_JAEQMY010000103.1"/>
</dbReference>
<feature type="transmembrane region" description="Helical" evidence="8">
    <location>
        <begin position="40"/>
        <end position="58"/>
    </location>
</feature>
<keyword evidence="4 8" id="KW-0812">Transmembrane</keyword>
<evidence type="ECO:0000256" key="4">
    <source>
        <dbReference type="ARBA" id="ARBA00022692"/>
    </source>
</evidence>
<comment type="caution">
    <text evidence="9">The sequence shown here is derived from an EMBL/GenBank/DDBJ whole genome shotgun (WGS) entry which is preliminary data.</text>
</comment>
<keyword evidence="10" id="KW-1185">Reference proteome</keyword>
<evidence type="ECO:0000256" key="5">
    <source>
        <dbReference type="ARBA" id="ARBA00022989"/>
    </source>
</evidence>
<feature type="transmembrane region" description="Helical" evidence="8">
    <location>
        <begin position="95"/>
        <end position="116"/>
    </location>
</feature>
<evidence type="ECO:0000313" key="10">
    <source>
        <dbReference type="Proteomes" id="UP000605848"/>
    </source>
</evidence>
<dbReference type="Pfam" id="PF04226">
    <property type="entry name" value="Transgly_assoc"/>
    <property type="match status" value="1"/>
</dbReference>
<gene>
    <name evidence="9" type="ORF">JKG68_27665</name>
</gene>
<evidence type="ECO:0000256" key="7">
    <source>
        <dbReference type="SAM" id="MobiDB-lite"/>
    </source>
</evidence>
<protein>
    <submittedName>
        <fullName evidence="9">GlsB/YeaQ/YmgE family stress response membrane protein</fullName>
    </submittedName>
</protein>
<evidence type="ECO:0000256" key="1">
    <source>
        <dbReference type="ARBA" id="ARBA00004651"/>
    </source>
</evidence>
<evidence type="ECO:0000256" key="8">
    <source>
        <dbReference type="SAM" id="Phobius"/>
    </source>
</evidence>
<comment type="subcellular location">
    <subcellularLocation>
        <location evidence="1">Cell membrane</location>
        <topology evidence="1">Multi-pass membrane protein</topology>
    </subcellularLocation>
</comment>
<keyword evidence="6 8" id="KW-0472">Membrane</keyword>
<proteinExistence type="inferred from homology"/>
<keyword evidence="5 8" id="KW-1133">Transmembrane helix</keyword>
<accession>A0A936ZCL1</accession>
<name>A0A936ZCL1_9HYPH</name>
<feature type="transmembrane region" description="Helical" evidence="8">
    <location>
        <begin position="64"/>
        <end position="83"/>
    </location>
</feature>
<organism evidence="9 10">
    <name type="scientific">Microvirga aerilata</name>
    <dbReference type="NCBI Taxonomy" id="670292"/>
    <lineage>
        <taxon>Bacteria</taxon>
        <taxon>Pseudomonadati</taxon>
        <taxon>Pseudomonadota</taxon>
        <taxon>Alphaproteobacteria</taxon>
        <taxon>Hyphomicrobiales</taxon>
        <taxon>Methylobacteriaceae</taxon>
        <taxon>Microvirga</taxon>
    </lineage>
</organism>
<dbReference type="Proteomes" id="UP000605848">
    <property type="component" value="Unassembled WGS sequence"/>
</dbReference>
<evidence type="ECO:0000256" key="6">
    <source>
        <dbReference type="ARBA" id="ARBA00023136"/>
    </source>
</evidence>
<evidence type="ECO:0000256" key="2">
    <source>
        <dbReference type="ARBA" id="ARBA00011006"/>
    </source>
</evidence>